<dbReference type="Proteomes" id="UP001295444">
    <property type="component" value="Chromosome 02"/>
</dbReference>
<evidence type="ECO:0000313" key="1">
    <source>
        <dbReference type="EMBL" id="CAH2248473.1"/>
    </source>
</evidence>
<name>A0AAD1RCP5_PELCU</name>
<dbReference type="AlphaFoldDB" id="A0AAD1RCP5"/>
<accession>A0AAD1RCP5</accession>
<protein>
    <submittedName>
        <fullName evidence="1">Uncharacterized protein</fullName>
    </submittedName>
</protein>
<gene>
    <name evidence="1" type="ORF">PECUL_23A018118</name>
</gene>
<evidence type="ECO:0000313" key="2">
    <source>
        <dbReference type="Proteomes" id="UP001295444"/>
    </source>
</evidence>
<dbReference type="EMBL" id="OW240913">
    <property type="protein sequence ID" value="CAH2248473.1"/>
    <property type="molecule type" value="Genomic_DNA"/>
</dbReference>
<reference evidence="1" key="1">
    <citation type="submission" date="2022-03" db="EMBL/GenBank/DDBJ databases">
        <authorList>
            <person name="Alioto T."/>
            <person name="Alioto T."/>
            <person name="Gomez Garrido J."/>
        </authorList>
    </citation>
    <scope>NUCLEOTIDE SEQUENCE</scope>
</reference>
<keyword evidence="2" id="KW-1185">Reference proteome</keyword>
<proteinExistence type="predicted"/>
<organism evidence="1 2">
    <name type="scientific">Pelobates cultripes</name>
    <name type="common">Western spadefoot toad</name>
    <dbReference type="NCBI Taxonomy" id="61616"/>
    <lineage>
        <taxon>Eukaryota</taxon>
        <taxon>Metazoa</taxon>
        <taxon>Chordata</taxon>
        <taxon>Craniata</taxon>
        <taxon>Vertebrata</taxon>
        <taxon>Euteleostomi</taxon>
        <taxon>Amphibia</taxon>
        <taxon>Batrachia</taxon>
        <taxon>Anura</taxon>
        <taxon>Pelobatoidea</taxon>
        <taxon>Pelobatidae</taxon>
        <taxon>Pelobates</taxon>
    </lineage>
</organism>
<sequence length="122" mass="14595">MTTPLQRPKQRHWRLNEATLVDNEMTLQIRNTLNHYFSDNETTEVAQPMIWEAHKSSIRGTFISLCTHHKREKVRDLLNRIEDLTGQHKQDQTTKEYKDLLEAQRKLRTHLTQTNYLLLQKS</sequence>